<protein>
    <submittedName>
        <fullName evidence="1">Uncharacterized protein</fullName>
    </submittedName>
</protein>
<sequence length="213" mass="23687">MRPRRLLPIPTTLPVNHFSLAAHVFSGHCPSPYYYGNHSSHPFEVTCPCGHPAGTSAHTLHDCPLRHQWAPTLRAPAGDRSFCQDFDFYFPSLVCSHLFTWRWYAEHILGTPVEPRTFALRSSIAVHATAIGELRPAELHSVLIAEGHHDSLLTPCYHDYHRLRAFFKCDRGPSIHAARLRTGSSLVGSPSHSLGLWKSDSSLPPLPSPLPPP</sequence>
<dbReference type="Proteomes" id="UP000027195">
    <property type="component" value="Unassembled WGS sequence"/>
</dbReference>
<proteinExistence type="predicted"/>
<dbReference type="EMBL" id="KL198142">
    <property type="protein sequence ID" value="KDQ06313.1"/>
    <property type="molecule type" value="Genomic_DNA"/>
</dbReference>
<evidence type="ECO:0000313" key="1">
    <source>
        <dbReference type="EMBL" id="KDQ06313.1"/>
    </source>
</evidence>
<reference evidence="2" key="1">
    <citation type="journal article" date="2014" name="Proc. Natl. Acad. Sci. U.S.A.">
        <title>Extensive sampling of basidiomycete genomes demonstrates inadequacy of the white-rot/brown-rot paradigm for wood decay fungi.</title>
        <authorList>
            <person name="Riley R."/>
            <person name="Salamov A.A."/>
            <person name="Brown D.W."/>
            <person name="Nagy L.G."/>
            <person name="Floudas D."/>
            <person name="Held B.W."/>
            <person name="Levasseur A."/>
            <person name="Lombard V."/>
            <person name="Morin E."/>
            <person name="Otillar R."/>
            <person name="Lindquist E.A."/>
            <person name="Sun H."/>
            <person name="LaButti K.M."/>
            <person name="Schmutz J."/>
            <person name="Jabbour D."/>
            <person name="Luo H."/>
            <person name="Baker S.E."/>
            <person name="Pisabarro A.G."/>
            <person name="Walton J.D."/>
            <person name="Blanchette R.A."/>
            <person name="Henrissat B."/>
            <person name="Martin F."/>
            <person name="Cullen D."/>
            <person name="Hibbett D.S."/>
            <person name="Grigoriev I.V."/>
        </authorList>
    </citation>
    <scope>NUCLEOTIDE SEQUENCE [LARGE SCALE GENOMIC DNA]</scope>
    <source>
        <strain evidence="2">FD-172 SS1</strain>
    </source>
</reference>
<gene>
    <name evidence="1" type="ORF">BOTBODRAFT_181712</name>
</gene>
<name>A0A067LSV7_BOTB1</name>
<dbReference type="InParanoid" id="A0A067LSV7"/>
<keyword evidence="2" id="KW-1185">Reference proteome</keyword>
<organism evidence="1 2">
    <name type="scientific">Botryobasidium botryosum (strain FD-172 SS1)</name>
    <dbReference type="NCBI Taxonomy" id="930990"/>
    <lineage>
        <taxon>Eukaryota</taxon>
        <taxon>Fungi</taxon>
        <taxon>Dikarya</taxon>
        <taxon>Basidiomycota</taxon>
        <taxon>Agaricomycotina</taxon>
        <taxon>Agaricomycetes</taxon>
        <taxon>Cantharellales</taxon>
        <taxon>Botryobasidiaceae</taxon>
        <taxon>Botryobasidium</taxon>
    </lineage>
</organism>
<dbReference type="HOGENOM" id="CLU_1294187_0_0_1"/>
<evidence type="ECO:0000313" key="2">
    <source>
        <dbReference type="Proteomes" id="UP000027195"/>
    </source>
</evidence>
<accession>A0A067LSV7</accession>
<dbReference type="STRING" id="930990.A0A067LSV7"/>
<dbReference type="AlphaFoldDB" id="A0A067LSV7"/>